<sequence>MDTNRTWSVGEVAETSGITVRTLHHWDELGVLRPSRHSMGGRRRYTEDDLARLYVVLTLRGFGMSLDAIRRSLDGGVDVRRLLTDQVAQVDRAVTALVGLRSRLAAVLDTDEGADGRADLANPAELLALVRAARGADDAVARELSEQERERVAEGAAAVGPALPYLLEVEWPQLYRRAEELRRSGAAPDSAAVQQVVARMQELSARFGTGDGRGAGAAVRAAWRQEPAALSGESQAVAGPWRELAEFVEEARRIRSTP</sequence>
<evidence type="ECO:0000313" key="4">
    <source>
        <dbReference type="Proteomes" id="UP001596189"/>
    </source>
</evidence>
<dbReference type="Proteomes" id="UP001596189">
    <property type="component" value="Unassembled WGS sequence"/>
</dbReference>
<dbReference type="RefSeq" id="WP_345715488.1">
    <property type="nucleotide sequence ID" value="NZ_BAABFP010000002.1"/>
</dbReference>
<dbReference type="InterPro" id="IPR000551">
    <property type="entry name" value="MerR-type_HTH_dom"/>
</dbReference>
<dbReference type="CDD" id="cd01106">
    <property type="entry name" value="HTH_TipAL-Mta"/>
    <property type="match status" value="1"/>
</dbReference>
<dbReference type="InterPro" id="IPR009061">
    <property type="entry name" value="DNA-bd_dom_put_sf"/>
</dbReference>
<evidence type="ECO:0000259" key="2">
    <source>
        <dbReference type="PROSITE" id="PS50937"/>
    </source>
</evidence>
<dbReference type="PRINTS" id="PR00040">
    <property type="entry name" value="HTHMERR"/>
</dbReference>
<feature type="domain" description="HTH merR-type" evidence="2">
    <location>
        <begin position="6"/>
        <end position="75"/>
    </location>
</feature>
<dbReference type="PANTHER" id="PTHR30204:SF93">
    <property type="entry name" value="HTH MERR-TYPE DOMAIN-CONTAINING PROTEIN"/>
    <property type="match status" value="1"/>
</dbReference>
<dbReference type="Pfam" id="PF13411">
    <property type="entry name" value="MerR_1"/>
    <property type="match status" value="1"/>
</dbReference>
<proteinExistence type="predicted"/>
<dbReference type="InterPro" id="IPR047057">
    <property type="entry name" value="MerR_fam"/>
</dbReference>
<dbReference type="PROSITE" id="PS00552">
    <property type="entry name" value="HTH_MERR_1"/>
    <property type="match status" value="1"/>
</dbReference>
<keyword evidence="4" id="KW-1185">Reference proteome</keyword>
<organism evidence="3 4">
    <name type="scientific">Angustibacter luteus</name>
    <dbReference type="NCBI Taxonomy" id="658456"/>
    <lineage>
        <taxon>Bacteria</taxon>
        <taxon>Bacillati</taxon>
        <taxon>Actinomycetota</taxon>
        <taxon>Actinomycetes</taxon>
        <taxon>Kineosporiales</taxon>
        <taxon>Kineosporiaceae</taxon>
    </lineage>
</organism>
<keyword evidence="1" id="KW-0238">DNA-binding</keyword>
<dbReference type="SUPFAM" id="SSF46955">
    <property type="entry name" value="Putative DNA-binding domain"/>
    <property type="match status" value="1"/>
</dbReference>
<dbReference type="EMBL" id="JBHSRD010000004">
    <property type="protein sequence ID" value="MFC6007832.1"/>
    <property type="molecule type" value="Genomic_DNA"/>
</dbReference>
<accession>A0ABW1JEP3</accession>
<name>A0ABW1JEP3_9ACTN</name>
<gene>
    <name evidence="3" type="ORF">ACFQDO_11900</name>
</gene>
<dbReference type="Gene3D" id="1.10.1660.10">
    <property type="match status" value="1"/>
</dbReference>
<evidence type="ECO:0000256" key="1">
    <source>
        <dbReference type="ARBA" id="ARBA00023125"/>
    </source>
</evidence>
<dbReference type="PANTHER" id="PTHR30204">
    <property type="entry name" value="REDOX-CYCLING DRUG-SENSING TRANSCRIPTIONAL ACTIVATOR SOXR"/>
    <property type="match status" value="1"/>
</dbReference>
<dbReference type="SMART" id="SM00422">
    <property type="entry name" value="HTH_MERR"/>
    <property type="match status" value="1"/>
</dbReference>
<protein>
    <submittedName>
        <fullName evidence="3">MerR family transcriptional regulator</fullName>
    </submittedName>
</protein>
<reference evidence="4" key="1">
    <citation type="journal article" date="2019" name="Int. J. Syst. Evol. Microbiol.">
        <title>The Global Catalogue of Microorganisms (GCM) 10K type strain sequencing project: providing services to taxonomists for standard genome sequencing and annotation.</title>
        <authorList>
            <consortium name="The Broad Institute Genomics Platform"/>
            <consortium name="The Broad Institute Genome Sequencing Center for Infectious Disease"/>
            <person name="Wu L."/>
            <person name="Ma J."/>
        </authorList>
    </citation>
    <scope>NUCLEOTIDE SEQUENCE [LARGE SCALE GENOMIC DNA]</scope>
    <source>
        <strain evidence="4">KACC 14249</strain>
    </source>
</reference>
<dbReference type="PROSITE" id="PS50937">
    <property type="entry name" value="HTH_MERR_2"/>
    <property type="match status" value="1"/>
</dbReference>
<comment type="caution">
    <text evidence="3">The sequence shown here is derived from an EMBL/GenBank/DDBJ whole genome shotgun (WGS) entry which is preliminary data.</text>
</comment>
<evidence type="ECO:0000313" key="3">
    <source>
        <dbReference type="EMBL" id="MFC6007832.1"/>
    </source>
</evidence>